<comment type="similarity">
    <text evidence="1">Belongs to the EamA transporter family.</text>
</comment>
<gene>
    <name evidence="4" type="ORF">EDD71_10252</name>
</gene>
<comment type="caution">
    <text evidence="4">The sequence shown here is derived from an EMBL/GenBank/DDBJ whole genome shotgun (WGS) entry which is preliminary data.</text>
</comment>
<organism evidence="4 5">
    <name type="scientific">Fonticella tunisiensis</name>
    <dbReference type="NCBI Taxonomy" id="1096341"/>
    <lineage>
        <taxon>Bacteria</taxon>
        <taxon>Bacillati</taxon>
        <taxon>Bacillota</taxon>
        <taxon>Clostridia</taxon>
        <taxon>Eubacteriales</taxon>
        <taxon>Clostridiaceae</taxon>
        <taxon>Fonticella</taxon>
    </lineage>
</organism>
<feature type="transmembrane region" description="Helical" evidence="2">
    <location>
        <begin position="174"/>
        <end position="197"/>
    </location>
</feature>
<dbReference type="Pfam" id="PF00892">
    <property type="entry name" value="EamA"/>
    <property type="match status" value="2"/>
</dbReference>
<dbReference type="Gene3D" id="1.10.3730.20">
    <property type="match status" value="2"/>
</dbReference>
<dbReference type="EMBL" id="SOAZ01000002">
    <property type="protein sequence ID" value="TDT63293.1"/>
    <property type="molecule type" value="Genomic_DNA"/>
</dbReference>
<feature type="transmembrane region" description="Helical" evidence="2">
    <location>
        <begin position="209"/>
        <end position="227"/>
    </location>
</feature>
<dbReference type="Proteomes" id="UP000295325">
    <property type="component" value="Unassembled WGS sequence"/>
</dbReference>
<feature type="transmembrane region" description="Helical" evidence="2">
    <location>
        <begin position="93"/>
        <end position="111"/>
    </location>
</feature>
<protein>
    <submittedName>
        <fullName evidence="4">RarD protein</fullName>
    </submittedName>
</protein>
<keyword evidence="2" id="KW-1133">Transmembrane helix</keyword>
<feature type="transmembrane region" description="Helical" evidence="2">
    <location>
        <begin position="150"/>
        <end position="167"/>
    </location>
</feature>
<keyword evidence="2" id="KW-0472">Membrane</keyword>
<proteinExistence type="inferred from homology"/>
<dbReference type="PANTHER" id="PTHR22911">
    <property type="entry name" value="ACYL-MALONYL CONDENSING ENZYME-RELATED"/>
    <property type="match status" value="1"/>
</dbReference>
<evidence type="ECO:0000313" key="4">
    <source>
        <dbReference type="EMBL" id="TDT63293.1"/>
    </source>
</evidence>
<dbReference type="PANTHER" id="PTHR22911:SF102">
    <property type="entry name" value="MEMBRANE PROTEIN"/>
    <property type="match status" value="1"/>
</dbReference>
<dbReference type="SUPFAM" id="SSF103481">
    <property type="entry name" value="Multidrug resistance efflux transporter EmrE"/>
    <property type="match status" value="2"/>
</dbReference>
<dbReference type="RefSeq" id="WP_133626957.1">
    <property type="nucleotide sequence ID" value="NZ_SOAZ01000002.1"/>
</dbReference>
<name>A0A4R7KTG4_9CLOT</name>
<evidence type="ECO:0000256" key="1">
    <source>
        <dbReference type="ARBA" id="ARBA00007362"/>
    </source>
</evidence>
<accession>A0A4R7KTG4</accession>
<feature type="transmembrane region" description="Helical" evidence="2">
    <location>
        <begin position="32"/>
        <end position="50"/>
    </location>
</feature>
<sequence>MPSIIKIIISMVIWGSIGIFVKNINLPSVELAFLRAVIASTVLALVYPMFKSQRDSENLKENILLLILSGGAIGANWILLFKAYNYTTISNATLSYYFAPVFVILLSPVVFKEKLTKSRLIAAAGAMIGLFLIVNNQSQASVSSPNHLKGIAFGLMAAGLYGSVVLLNKYIKGISGYMMTLIQISTSALVLLPFIIYRSALTITNLKNLLLIAVLGIVHTGLAYLLYFSGIKELEVQRAAILSYIDPIAAIIFGTIFLAEPLNLYQIIGGFLILGSTFIGER</sequence>
<dbReference type="AlphaFoldDB" id="A0A4R7KTG4"/>
<feature type="transmembrane region" description="Helical" evidence="2">
    <location>
        <begin position="239"/>
        <end position="258"/>
    </location>
</feature>
<feature type="domain" description="EamA" evidence="3">
    <location>
        <begin position="3"/>
        <end position="134"/>
    </location>
</feature>
<feature type="transmembrane region" description="Helical" evidence="2">
    <location>
        <begin position="7"/>
        <end position="26"/>
    </location>
</feature>
<feature type="domain" description="EamA" evidence="3">
    <location>
        <begin position="149"/>
        <end position="279"/>
    </location>
</feature>
<dbReference type="InterPro" id="IPR000620">
    <property type="entry name" value="EamA_dom"/>
</dbReference>
<evidence type="ECO:0000313" key="5">
    <source>
        <dbReference type="Proteomes" id="UP000295325"/>
    </source>
</evidence>
<keyword evidence="5" id="KW-1185">Reference proteome</keyword>
<evidence type="ECO:0000256" key="2">
    <source>
        <dbReference type="SAM" id="Phobius"/>
    </source>
</evidence>
<dbReference type="OrthoDB" id="9814238at2"/>
<reference evidence="4 5" key="1">
    <citation type="submission" date="2019-03" db="EMBL/GenBank/DDBJ databases">
        <title>Genomic Encyclopedia of Type Strains, Phase IV (KMG-IV): sequencing the most valuable type-strain genomes for metagenomic binning, comparative biology and taxonomic classification.</title>
        <authorList>
            <person name="Goeker M."/>
        </authorList>
    </citation>
    <scope>NUCLEOTIDE SEQUENCE [LARGE SCALE GENOMIC DNA]</scope>
    <source>
        <strain evidence="4 5">DSM 24455</strain>
    </source>
</reference>
<feature type="transmembrane region" description="Helical" evidence="2">
    <location>
        <begin position="62"/>
        <end position="81"/>
    </location>
</feature>
<feature type="transmembrane region" description="Helical" evidence="2">
    <location>
        <begin position="264"/>
        <end position="280"/>
    </location>
</feature>
<keyword evidence="2" id="KW-0812">Transmembrane</keyword>
<dbReference type="GO" id="GO:0016020">
    <property type="term" value="C:membrane"/>
    <property type="evidence" value="ECO:0007669"/>
    <property type="project" value="InterPro"/>
</dbReference>
<evidence type="ECO:0000259" key="3">
    <source>
        <dbReference type="Pfam" id="PF00892"/>
    </source>
</evidence>
<dbReference type="InterPro" id="IPR037185">
    <property type="entry name" value="EmrE-like"/>
</dbReference>
<feature type="transmembrane region" description="Helical" evidence="2">
    <location>
        <begin position="120"/>
        <end position="138"/>
    </location>
</feature>